<protein>
    <recommendedName>
        <fullName evidence="15">ATP-dependent 6-phosphofructokinase</fullName>
        <shortName evidence="15">ATP-PFK</shortName>
        <shortName evidence="15">Phosphofructokinase</shortName>
        <ecNumber evidence="15">2.7.1.11</ecNumber>
    </recommendedName>
    <alternativeName>
        <fullName evidence="15">Phosphohexokinase</fullName>
    </alternativeName>
</protein>
<comment type="activity regulation">
    <text evidence="15">Allosterically activated by ADP and other diphosphonucleosides, and allosterically inhibited by phosphoenolpyruvate.</text>
</comment>
<feature type="domain" description="Phosphofructokinase" evidence="16">
    <location>
        <begin position="7"/>
        <end position="279"/>
    </location>
</feature>
<keyword evidence="18" id="KW-1185">Reference proteome</keyword>
<evidence type="ECO:0000313" key="17">
    <source>
        <dbReference type="EMBL" id="PNU01053.1"/>
    </source>
</evidence>
<evidence type="ECO:0000256" key="3">
    <source>
        <dbReference type="ARBA" id="ARBA00004496"/>
    </source>
</evidence>
<dbReference type="HAMAP" id="MF_00339">
    <property type="entry name" value="Phosphofructokinase_I_B1"/>
    <property type="match status" value="1"/>
</dbReference>
<comment type="caution">
    <text evidence="17">The sequence shown here is derived from an EMBL/GenBank/DDBJ whole genome shotgun (WGS) entry which is preliminary data.</text>
</comment>
<dbReference type="RefSeq" id="WP_103080181.1">
    <property type="nucleotide sequence ID" value="NZ_CP021850.1"/>
</dbReference>
<evidence type="ECO:0000256" key="1">
    <source>
        <dbReference type="ARBA" id="ARBA00001946"/>
    </source>
</evidence>
<feature type="binding site" evidence="15">
    <location>
        <begin position="24"/>
        <end position="28"/>
    </location>
    <ligand>
        <name>ADP</name>
        <dbReference type="ChEBI" id="CHEBI:456216"/>
        <note>allosteric activator; ligand shared between dimeric partners</note>
    </ligand>
</feature>
<dbReference type="GO" id="GO:0046872">
    <property type="term" value="F:metal ion binding"/>
    <property type="evidence" value="ECO:0007669"/>
    <property type="project" value="UniProtKB-KW"/>
</dbReference>
<dbReference type="PIRSF" id="PIRSF000532">
    <property type="entry name" value="ATP_PFK_prok"/>
    <property type="match status" value="1"/>
</dbReference>
<evidence type="ECO:0000256" key="8">
    <source>
        <dbReference type="ARBA" id="ARBA00022723"/>
    </source>
</evidence>
<comment type="cofactor">
    <cofactor evidence="1 15">
        <name>Mg(2+)</name>
        <dbReference type="ChEBI" id="CHEBI:18420"/>
    </cofactor>
</comment>
<comment type="catalytic activity">
    <reaction evidence="14 15">
        <text>beta-D-fructose 6-phosphate + ATP = beta-D-fructose 1,6-bisphosphate + ADP + H(+)</text>
        <dbReference type="Rhea" id="RHEA:16109"/>
        <dbReference type="ChEBI" id="CHEBI:15378"/>
        <dbReference type="ChEBI" id="CHEBI:30616"/>
        <dbReference type="ChEBI" id="CHEBI:32966"/>
        <dbReference type="ChEBI" id="CHEBI:57634"/>
        <dbReference type="ChEBI" id="CHEBI:456216"/>
        <dbReference type="EC" id="2.7.1.11"/>
    </reaction>
</comment>
<dbReference type="AlphaFoldDB" id="A0A2K2FKR3"/>
<reference evidence="17 18" key="1">
    <citation type="submission" date="2017-06" db="EMBL/GenBank/DDBJ databases">
        <title>Investigating the central metabolism of Clostridium thermosuccinogenes.</title>
        <authorList>
            <person name="Koendjbiharie J.G."/>
            <person name="van Kranenburg R."/>
        </authorList>
    </citation>
    <scope>NUCLEOTIDE SEQUENCE [LARGE SCALE GENOMIC DNA]</scope>
    <source>
        <strain evidence="17 18">DSM 5806</strain>
    </source>
</reference>
<dbReference type="PANTHER" id="PTHR13697">
    <property type="entry name" value="PHOSPHOFRUCTOKINASE"/>
    <property type="match status" value="1"/>
</dbReference>
<comment type="caution">
    <text evidence="15">Lacks conserved residue(s) required for the propagation of feature annotation.</text>
</comment>
<dbReference type="FunFam" id="3.40.50.460:FF:000002">
    <property type="entry name" value="ATP-dependent 6-phosphofructokinase"/>
    <property type="match status" value="1"/>
</dbReference>
<comment type="pathway">
    <text evidence="4 15">Carbohydrate degradation; glycolysis; D-glyceraldehyde 3-phosphate and glycerone phosphate from D-glucose: step 3/4.</text>
</comment>
<keyword evidence="7 15" id="KW-0808">Transferase</keyword>
<dbReference type="GO" id="GO:0005945">
    <property type="term" value="C:6-phosphofructokinase complex"/>
    <property type="evidence" value="ECO:0007669"/>
    <property type="project" value="TreeGrafter"/>
</dbReference>
<evidence type="ECO:0000256" key="7">
    <source>
        <dbReference type="ARBA" id="ARBA00022679"/>
    </source>
</evidence>
<feature type="binding site" evidence="15">
    <location>
        <position position="165"/>
    </location>
    <ligand>
        <name>substrate</name>
        <note>ligand shared between dimeric partners</note>
    </ligand>
</feature>
<evidence type="ECO:0000256" key="11">
    <source>
        <dbReference type="ARBA" id="ARBA00022840"/>
    </source>
</evidence>
<dbReference type="NCBIfam" id="TIGR02482">
    <property type="entry name" value="PFKA_ATP"/>
    <property type="match status" value="1"/>
</dbReference>
<feature type="binding site" description="in other chain" evidence="15">
    <location>
        <begin position="217"/>
        <end position="219"/>
    </location>
    <ligand>
        <name>ADP</name>
        <dbReference type="ChEBI" id="CHEBI:456216"/>
        <note>allosteric activator; ligand shared between dimeric partners</note>
    </ligand>
</feature>
<feature type="binding site" description="in other chain" evidence="15">
    <location>
        <begin position="188"/>
        <end position="190"/>
    </location>
    <ligand>
        <name>ADP</name>
        <dbReference type="ChEBI" id="CHEBI:456216"/>
        <note>allosteric activator; ligand shared between dimeric partners</note>
    </ligand>
</feature>
<feature type="binding site" description="in other chain" evidence="15">
    <location>
        <position position="157"/>
    </location>
    <ligand>
        <name>ADP</name>
        <dbReference type="ChEBI" id="CHEBI:456216"/>
        <note>allosteric activator; ligand shared between dimeric partners</note>
    </ligand>
</feature>
<name>A0A2K2FKR3_9CLOT</name>
<feature type="binding site" evidence="15">
    <location>
        <begin position="105"/>
        <end position="108"/>
    </location>
    <ligand>
        <name>ATP</name>
        <dbReference type="ChEBI" id="CHEBI:30616"/>
    </ligand>
</feature>
<dbReference type="InterPro" id="IPR000023">
    <property type="entry name" value="Phosphofructokinase_dom"/>
</dbReference>
<keyword evidence="8 15" id="KW-0479">Metal-binding</keyword>
<evidence type="ECO:0000256" key="4">
    <source>
        <dbReference type="ARBA" id="ARBA00004679"/>
    </source>
</evidence>
<dbReference type="GO" id="GO:0030388">
    <property type="term" value="P:fructose 1,6-bisphosphate metabolic process"/>
    <property type="evidence" value="ECO:0007669"/>
    <property type="project" value="TreeGrafter"/>
</dbReference>
<dbReference type="UniPathway" id="UPA00109">
    <property type="reaction ID" value="UER00182"/>
</dbReference>
<keyword evidence="13 15" id="KW-0324">Glycolysis</keyword>
<feature type="binding site" description="in other chain" evidence="15">
    <location>
        <position position="226"/>
    </location>
    <ligand>
        <name>substrate</name>
        <note>ligand shared between dimeric partners</note>
    </ligand>
</feature>
<dbReference type="EC" id="2.7.1.11" evidence="15"/>
<dbReference type="InterPro" id="IPR012003">
    <property type="entry name" value="ATP_PFK_prok-type"/>
</dbReference>
<evidence type="ECO:0000256" key="6">
    <source>
        <dbReference type="ARBA" id="ARBA00022533"/>
    </source>
</evidence>
<keyword evidence="5 15" id="KW-0963">Cytoplasm</keyword>
<dbReference type="GO" id="GO:0006002">
    <property type="term" value="P:fructose 6-phosphate metabolic process"/>
    <property type="evidence" value="ECO:0007669"/>
    <property type="project" value="UniProtKB-UniRule"/>
</dbReference>
<dbReference type="PANTHER" id="PTHR13697:SF4">
    <property type="entry name" value="ATP-DEPENDENT 6-PHOSPHOFRUCTOKINASE"/>
    <property type="match status" value="1"/>
</dbReference>
<proteinExistence type="inferred from homology"/>
<sequence>MPDIRTIGVLTSGGDAPGMNAAIRAVVRAGIFYGMKVFGIQKGYNGLIHGDFTEMTLRSVSDIIHRGGTILQTARCPEFKTEEGIQKAVDMARVFGIDAIVVIGGDGSYRGARDLSKHGLGVIGLPGTIDNDIGCTDYTIGFDTACNTVQEAIDKIRDTAYSHERCSVLEVMGRHAGYIALNVGIAGGAEVVLLPEKNYDITKDVIKPIIEGRNRGKKHYVVIVAEGVGGAIEISNAIEEKTGIESRATILGHIQRGGSPTVYDRVMASRMGVKAVELLKNNITNRIVALKDNKIVDIEINEALEMKKNIDESVVELSRILAL</sequence>
<dbReference type="Proteomes" id="UP000236151">
    <property type="component" value="Unassembled WGS sequence"/>
</dbReference>
<evidence type="ECO:0000256" key="15">
    <source>
        <dbReference type="HAMAP-Rule" id="MF_00339"/>
    </source>
</evidence>
<dbReference type="KEGG" id="cthd:CDO33_05705"/>
<dbReference type="GO" id="GO:0061621">
    <property type="term" value="P:canonical glycolysis"/>
    <property type="evidence" value="ECO:0007669"/>
    <property type="project" value="TreeGrafter"/>
</dbReference>
<dbReference type="GO" id="GO:0042802">
    <property type="term" value="F:identical protein binding"/>
    <property type="evidence" value="ECO:0007669"/>
    <property type="project" value="TreeGrafter"/>
</dbReference>
<comment type="similarity">
    <text evidence="15">Belongs to the phosphofructokinase type A (PFKA) family. ATP-dependent PFK group I subfamily. Prokaryotic clade 'B1' sub-subfamily.</text>
</comment>
<feature type="binding site" evidence="15">
    <location>
        <position position="14"/>
    </location>
    <ligand>
        <name>ATP</name>
        <dbReference type="ChEBI" id="CHEBI:30616"/>
    </ligand>
</feature>
<dbReference type="Gene3D" id="3.40.50.450">
    <property type="match status" value="1"/>
</dbReference>
<keyword evidence="11 15" id="KW-0067">ATP-binding</keyword>
<gene>
    <name evidence="15 17" type="primary">pfkA</name>
    <name evidence="17" type="ORF">CDQ84_02680</name>
</gene>
<evidence type="ECO:0000313" key="18">
    <source>
        <dbReference type="Proteomes" id="UP000236151"/>
    </source>
</evidence>
<dbReference type="InterPro" id="IPR015912">
    <property type="entry name" value="Phosphofructokinase_CS"/>
</dbReference>
<keyword evidence="10 15" id="KW-0418">Kinase</keyword>
<dbReference type="GO" id="GO:0048029">
    <property type="term" value="F:monosaccharide binding"/>
    <property type="evidence" value="ECO:0007669"/>
    <property type="project" value="TreeGrafter"/>
</dbReference>
<feature type="binding site" evidence="15">
    <location>
        <begin position="75"/>
        <end position="76"/>
    </location>
    <ligand>
        <name>ATP</name>
        <dbReference type="ChEBI" id="CHEBI:30616"/>
    </ligand>
</feature>
<dbReference type="InterPro" id="IPR012828">
    <property type="entry name" value="PFKA_ATP_prok"/>
</dbReference>
<evidence type="ECO:0000256" key="2">
    <source>
        <dbReference type="ARBA" id="ARBA00002659"/>
    </source>
</evidence>
<evidence type="ECO:0000256" key="12">
    <source>
        <dbReference type="ARBA" id="ARBA00022842"/>
    </source>
</evidence>
<keyword evidence="12 15" id="KW-0460">Magnesium</keyword>
<feature type="binding site" evidence="15">
    <location>
        <position position="106"/>
    </location>
    <ligand>
        <name>Mg(2+)</name>
        <dbReference type="ChEBI" id="CHEBI:18420"/>
        <note>catalytic</note>
    </ligand>
</feature>
<dbReference type="Gene3D" id="3.40.50.460">
    <property type="entry name" value="Phosphofructokinase domain"/>
    <property type="match status" value="1"/>
</dbReference>
<evidence type="ECO:0000256" key="14">
    <source>
        <dbReference type="ARBA" id="ARBA00048070"/>
    </source>
</evidence>
<evidence type="ECO:0000256" key="5">
    <source>
        <dbReference type="ARBA" id="ARBA00022490"/>
    </source>
</evidence>
<feature type="binding site" description="in other chain" evidence="15">
    <location>
        <begin position="253"/>
        <end position="256"/>
    </location>
    <ligand>
        <name>substrate</name>
        <note>ligand shared between dimeric partners</note>
    </ligand>
</feature>
<dbReference type="EMBL" id="NIOJ01000004">
    <property type="protein sequence ID" value="PNU01053.1"/>
    <property type="molecule type" value="Genomic_DNA"/>
</dbReference>
<feature type="binding site" description="in other chain" evidence="15">
    <location>
        <begin position="172"/>
        <end position="174"/>
    </location>
    <ligand>
        <name>substrate</name>
        <note>ligand shared between dimeric partners</note>
    </ligand>
</feature>
<dbReference type="GO" id="GO:0005524">
    <property type="term" value="F:ATP binding"/>
    <property type="evidence" value="ECO:0007669"/>
    <property type="project" value="UniProtKB-UniRule"/>
</dbReference>
<comment type="function">
    <text evidence="2 15">Catalyzes the phosphorylation of D-fructose 6-phosphate to fructose 1,6-bisphosphate by ATP, the first committing step of glycolysis.</text>
</comment>
<evidence type="ECO:0000259" key="16">
    <source>
        <dbReference type="Pfam" id="PF00365"/>
    </source>
</evidence>
<dbReference type="NCBIfam" id="NF002872">
    <property type="entry name" value="PRK03202.1"/>
    <property type="match status" value="1"/>
</dbReference>
<dbReference type="InterPro" id="IPR022953">
    <property type="entry name" value="ATP_PFK"/>
</dbReference>
<feature type="binding site" evidence="15">
    <location>
        <position position="247"/>
    </location>
    <ligand>
        <name>substrate</name>
        <note>ligand shared between dimeric partners</note>
    </ligand>
</feature>
<dbReference type="PROSITE" id="PS00433">
    <property type="entry name" value="PHOSPHOFRUCTOKINASE"/>
    <property type="match status" value="1"/>
</dbReference>
<evidence type="ECO:0000256" key="9">
    <source>
        <dbReference type="ARBA" id="ARBA00022741"/>
    </source>
</evidence>
<dbReference type="GO" id="GO:0003872">
    <property type="term" value="F:6-phosphofructokinase activity"/>
    <property type="evidence" value="ECO:0007669"/>
    <property type="project" value="UniProtKB-UniRule"/>
</dbReference>
<dbReference type="PRINTS" id="PR00476">
    <property type="entry name" value="PHFRCTKINASE"/>
</dbReference>
<dbReference type="FunFam" id="3.40.50.450:FF:000001">
    <property type="entry name" value="ATP-dependent 6-phosphofructokinase"/>
    <property type="match status" value="1"/>
</dbReference>
<feature type="binding site" description="in other chain" evidence="15">
    <location>
        <position position="215"/>
    </location>
    <ligand>
        <name>ADP</name>
        <dbReference type="ChEBI" id="CHEBI:456216"/>
        <note>allosteric activator; ligand shared between dimeric partners</note>
    </ligand>
</feature>
<dbReference type="GO" id="GO:0070095">
    <property type="term" value="F:fructose-6-phosphate binding"/>
    <property type="evidence" value="ECO:0007669"/>
    <property type="project" value="TreeGrafter"/>
</dbReference>
<organism evidence="17 18">
    <name type="scientific">Clostridium thermosuccinogenes</name>
    <dbReference type="NCBI Taxonomy" id="84032"/>
    <lineage>
        <taxon>Bacteria</taxon>
        <taxon>Bacillati</taxon>
        <taxon>Bacillota</taxon>
        <taxon>Clostridia</taxon>
        <taxon>Eubacteriales</taxon>
        <taxon>Clostridiaceae</taxon>
        <taxon>Clostridium</taxon>
    </lineage>
</organism>
<dbReference type="OrthoDB" id="9802503at2"/>
<comment type="subcellular location">
    <subcellularLocation>
        <location evidence="3 15">Cytoplasm</location>
    </subcellularLocation>
</comment>
<evidence type="ECO:0000256" key="10">
    <source>
        <dbReference type="ARBA" id="ARBA00022777"/>
    </source>
</evidence>
<dbReference type="GO" id="GO:0016208">
    <property type="term" value="F:AMP binding"/>
    <property type="evidence" value="ECO:0007669"/>
    <property type="project" value="TreeGrafter"/>
</dbReference>
<keyword evidence="9 15" id="KW-0547">Nucleotide-binding</keyword>
<evidence type="ECO:0000256" key="13">
    <source>
        <dbReference type="ARBA" id="ARBA00023152"/>
    </source>
</evidence>
<feature type="binding site" description="in other chain" evidence="15">
    <location>
        <begin position="128"/>
        <end position="130"/>
    </location>
    <ligand>
        <name>substrate</name>
        <note>ligand shared between dimeric partners</note>
    </ligand>
</feature>
<comment type="subunit">
    <text evidence="15">Homotetramer.</text>
</comment>
<feature type="active site" description="Proton acceptor" evidence="15">
    <location>
        <position position="130"/>
    </location>
</feature>
<accession>A0A2K2FKR3</accession>
<dbReference type="InterPro" id="IPR035966">
    <property type="entry name" value="PKF_sf"/>
</dbReference>
<dbReference type="Pfam" id="PF00365">
    <property type="entry name" value="PFK"/>
    <property type="match status" value="1"/>
</dbReference>
<dbReference type="SUPFAM" id="SSF53784">
    <property type="entry name" value="Phosphofructokinase"/>
    <property type="match status" value="1"/>
</dbReference>
<keyword evidence="6 15" id="KW-0021">Allosteric enzyme</keyword>